<proteinExistence type="predicted"/>
<feature type="domain" description="HTH myb-type" evidence="6">
    <location>
        <begin position="269"/>
        <end position="314"/>
    </location>
</feature>
<feature type="compositionally biased region" description="Basic and acidic residues" evidence="4">
    <location>
        <begin position="77"/>
        <end position="95"/>
    </location>
</feature>
<evidence type="ECO:0000313" key="8">
    <source>
        <dbReference type="Proteomes" id="UP001215712"/>
    </source>
</evidence>
<feature type="compositionally biased region" description="Polar residues" evidence="4">
    <location>
        <begin position="448"/>
        <end position="458"/>
    </location>
</feature>
<reference evidence="7" key="1">
    <citation type="journal article" date="2023" name="IMA Fungus">
        <title>Comparative genomic study of the Penicillium genus elucidates a diverse pangenome and 15 lateral gene transfer events.</title>
        <authorList>
            <person name="Petersen C."/>
            <person name="Sorensen T."/>
            <person name="Nielsen M.R."/>
            <person name="Sondergaard T.E."/>
            <person name="Sorensen J.L."/>
            <person name="Fitzpatrick D.A."/>
            <person name="Frisvad J.C."/>
            <person name="Nielsen K.L."/>
        </authorList>
    </citation>
    <scope>NUCLEOTIDE SEQUENCE</scope>
    <source>
        <strain evidence="7">IBT 17514</strain>
    </source>
</reference>
<feature type="compositionally biased region" description="Basic residues" evidence="4">
    <location>
        <begin position="159"/>
        <end position="168"/>
    </location>
</feature>
<dbReference type="PANTHER" id="PTHR46380:SF2">
    <property type="entry name" value="CYCLIN-D-BINDING MYB-LIKE TRANSCRIPTION FACTOR 1"/>
    <property type="match status" value="1"/>
</dbReference>
<dbReference type="CDD" id="cd00167">
    <property type="entry name" value="SANT"/>
    <property type="match status" value="1"/>
</dbReference>
<evidence type="ECO:0000256" key="3">
    <source>
        <dbReference type="ARBA" id="ARBA00023242"/>
    </source>
</evidence>
<keyword evidence="8" id="KW-1185">Reference proteome</keyword>
<feature type="compositionally biased region" description="Basic residues" evidence="4">
    <location>
        <begin position="33"/>
        <end position="45"/>
    </location>
</feature>
<dbReference type="GO" id="GO:0005634">
    <property type="term" value="C:nucleus"/>
    <property type="evidence" value="ECO:0007669"/>
    <property type="project" value="UniProtKB-SubCell"/>
</dbReference>
<feature type="compositionally biased region" description="Acidic residues" evidence="4">
    <location>
        <begin position="518"/>
        <end position="528"/>
    </location>
</feature>
<dbReference type="Gene3D" id="1.10.10.60">
    <property type="entry name" value="Homeodomain-like"/>
    <property type="match status" value="2"/>
</dbReference>
<reference evidence="7" key="2">
    <citation type="submission" date="2023-01" db="EMBL/GenBank/DDBJ databases">
        <authorList>
            <person name="Petersen C."/>
        </authorList>
    </citation>
    <scope>NUCLEOTIDE SEQUENCE</scope>
    <source>
        <strain evidence="7">IBT 17514</strain>
    </source>
</reference>
<dbReference type="InterPro" id="IPR009057">
    <property type="entry name" value="Homeodomain-like_sf"/>
</dbReference>
<dbReference type="SUPFAM" id="SSF46689">
    <property type="entry name" value="Homeodomain-like"/>
    <property type="match status" value="1"/>
</dbReference>
<keyword evidence="3" id="KW-0539">Nucleus</keyword>
<keyword evidence="2" id="KW-0238">DNA-binding</keyword>
<feature type="region of interest" description="Disordered" evidence="4">
    <location>
        <begin position="1"/>
        <end position="171"/>
    </location>
</feature>
<protein>
    <submittedName>
        <fullName evidence="7">Uncharacterized protein</fullName>
    </submittedName>
</protein>
<evidence type="ECO:0000256" key="1">
    <source>
        <dbReference type="ARBA" id="ARBA00004123"/>
    </source>
</evidence>
<sequence length="669" mass="75156">MAKITSSQPHEMEIDEEEVAQSPTLQSPTDSPRKRKKKKSRKSKNRVSSSPDPDSNDMESSPPPGEDQSREKKRKRNSEPGQKKQKKDKHEKGENGENGDDRDESPTDDVKVEASQAEPELPASKKPRTSAANGIDDTLDDDALESDSSPETEELGLTKKGKPKKLRGSRIGGKNNMRVGFYIKEEVQKLEAFKVQFCNFHNISDHKIFDAMVQHSERDESDWPCPADVCTKTDFWSEIYALIPDRDRRSLYRFMRRHFQDSAQKPHEWTAEQDVELVQLMTLHPGKWAYVAKLLGRSDDDVTQRWKNQLEHRGKMNRGKWNEEELRGLLDNVQEIWNKVYATEGDTAGKDMYEISEKHLRWGVISDALGNVRSRQQCADKWRKVRKSVENMRAAGNPDAQFDPVASVNKPTRWSVGGSATPKSQIVVYGEDDDDEEADINKIEGEQDQLNASETPAVNNGLGIFTGASETLTQPPISEPDSDAYGEPASPSIHAPNSPPPQTSQPDNGEAGSPMNEDSSETDEDTETKEERKARERMERRKQERKERKERDRVASAVAEAAETINSPESGKKQKKSKRSKKSLDPAIAEVFADEDDPTSISPQKKKKKKDRMPIGDVSAAIEDEASAESPKKKKKSKKSRQSNGAELDNEVEEFGDDVKMEGVGVLSD</sequence>
<dbReference type="InterPro" id="IPR001005">
    <property type="entry name" value="SANT/Myb"/>
</dbReference>
<feature type="region of interest" description="Disordered" evidence="4">
    <location>
        <begin position="445"/>
        <end position="669"/>
    </location>
</feature>
<comment type="subcellular location">
    <subcellularLocation>
        <location evidence="1">Nucleus</location>
    </subcellularLocation>
</comment>
<feature type="domain" description="Myb-like" evidence="5">
    <location>
        <begin position="261"/>
        <end position="310"/>
    </location>
</feature>
<dbReference type="Pfam" id="PF13921">
    <property type="entry name" value="Myb_DNA-bind_6"/>
    <property type="match status" value="1"/>
</dbReference>
<feature type="compositionally biased region" description="Polar residues" evidence="4">
    <location>
        <begin position="21"/>
        <end position="30"/>
    </location>
</feature>
<dbReference type="InterPro" id="IPR051651">
    <property type="entry name" value="DMTF1_DNA-bind_reg"/>
</dbReference>
<dbReference type="GO" id="GO:0003700">
    <property type="term" value="F:DNA-binding transcription factor activity"/>
    <property type="evidence" value="ECO:0007669"/>
    <property type="project" value="TreeGrafter"/>
</dbReference>
<evidence type="ECO:0000313" key="7">
    <source>
        <dbReference type="EMBL" id="KAJ5703478.1"/>
    </source>
</evidence>
<organism evidence="7 8">
    <name type="scientific">Penicillium malachiteum</name>
    <dbReference type="NCBI Taxonomy" id="1324776"/>
    <lineage>
        <taxon>Eukaryota</taxon>
        <taxon>Fungi</taxon>
        <taxon>Dikarya</taxon>
        <taxon>Ascomycota</taxon>
        <taxon>Pezizomycotina</taxon>
        <taxon>Eurotiomycetes</taxon>
        <taxon>Eurotiomycetidae</taxon>
        <taxon>Eurotiales</taxon>
        <taxon>Aspergillaceae</taxon>
        <taxon>Penicillium</taxon>
    </lineage>
</organism>
<gene>
    <name evidence="7" type="ORF">N7493_011867</name>
</gene>
<evidence type="ECO:0000259" key="6">
    <source>
        <dbReference type="PROSITE" id="PS51294"/>
    </source>
</evidence>
<evidence type="ECO:0000256" key="2">
    <source>
        <dbReference type="ARBA" id="ARBA00023125"/>
    </source>
</evidence>
<dbReference type="PANTHER" id="PTHR46380">
    <property type="entry name" value="CYCLIN-D-BINDING MYB-LIKE TRANSCRIPTION FACTOR 1"/>
    <property type="match status" value="1"/>
</dbReference>
<dbReference type="Proteomes" id="UP001215712">
    <property type="component" value="Unassembled WGS sequence"/>
</dbReference>
<name>A0AAD6MQA7_9EURO</name>
<accession>A0AAD6MQA7</accession>
<dbReference type="AlphaFoldDB" id="A0AAD6MQA7"/>
<dbReference type="PROSITE" id="PS50090">
    <property type="entry name" value="MYB_LIKE"/>
    <property type="match status" value="2"/>
</dbReference>
<dbReference type="EMBL" id="JAQJAN010000023">
    <property type="protein sequence ID" value="KAJ5703478.1"/>
    <property type="molecule type" value="Genomic_DNA"/>
</dbReference>
<dbReference type="InterPro" id="IPR017930">
    <property type="entry name" value="Myb_dom"/>
</dbReference>
<dbReference type="PROSITE" id="PS51294">
    <property type="entry name" value="HTH_MYB"/>
    <property type="match status" value="1"/>
</dbReference>
<feature type="compositionally biased region" description="Basic and acidic residues" evidence="4">
    <location>
        <begin position="529"/>
        <end position="554"/>
    </location>
</feature>
<evidence type="ECO:0000256" key="4">
    <source>
        <dbReference type="SAM" id="MobiDB-lite"/>
    </source>
</evidence>
<dbReference type="SMART" id="SM00717">
    <property type="entry name" value="SANT"/>
    <property type="match status" value="2"/>
</dbReference>
<feature type="domain" description="Myb-like" evidence="5">
    <location>
        <begin position="313"/>
        <end position="386"/>
    </location>
</feature>
<comment type="caution">
    <text evidence="7">The sequence shown here is derived from an EMBL/GenBank/DDBJ whole genome shotgun (WGS) entry which is preliminary data.</text>
</comment>
<feature type="compositionally biased region" description="Basic residues" evidence="4">
    <location>
        <begin position="632"/>
        <end position="641"/>
    </location>
</feature>
<evidence type="ECO:0000259" key="5">
    <source>
        <dbReference type="PROSITE" id="PS50090"/>
    </source>
</evidence>
<dbReference type="GO" id="GO:0000976">
    <property type="term" value="F:transcription cis-regulatory region binding"/>
    <property type="evidence" value="ECO:0007669"/>
    <property type="project" value="TreeGrafter"/>
</dbReference>
<feature type="compositionally biased region" description="Acidic residues" evidence="4">
    <location>
        <begin position="137"/>
        <end position="154"/>
    </location>
</feature>